<dbReference type="OrthoDB" id="1979816at2"/>
<evidence type="ECO:0000313" key="2">
    <source>
        <dbReference type="Proteomes" id="UP000037392"/>
    </source>
</evidence>
<accession>A0A0J9BLJ0</accession>
<dbReference type="Proteomes" id="UP000037392">
    <property type="component" value="Unassembled WGS sequence"/>
</dbReference>
<dbReference type="EMBL" id="ADLK01000043">
    <property type="protein sequence ID" value="KMW13743.1"/>
    <property type="molecule type" value="Genomic_DNA"/>
</dbReference>
<evidence type="ECO:0000313" key="1">
    <source>
        <dbReference type="EMBL" id="KMW13743.1"/>
    </source>
</evidence>
<reference evidence="1 2" key="1">
    <citation type="submission" date="2011-04" db="EMBL/GenBank/DDBJ databases">
        <title>The Genome Sequence of Clostridium citroniae WAL-19142.</title>
        <authorList>
            <consortium name="The Broad Institute Genome Sequencing Platform"/>
            <person name="Earl A."/>
            <person name="Ward D."/>
            <person name="Feldgarden M."/>
            <person name="Gevers D."/>
            <person name="Warren Y.A."/>
            <person name="Tyrrell K.L."/>
            <person name="Citron D.M."/>
            <person name="Goldstein E.J."/>
            <person name="Daigneault M."/>
            <person name="Allen-Vercoe E."/>
            <person name="Young S.K."/>
            <person name="Zeng Q."/>
            <person name="Gargeya S."/>
            <person name="Fitzgerald M."/>
            <person name="Haas B."/>
            <person name="Abouelleil A."/>
            <person name="Alvarado L."/>
            <person name="Arachchi H.M."/>
            <person name="Berlin A."/>
            <person name="Brown A."/>
            <person name="Chapman S.B."/>
            <person name="Chen Z."/>
            <person name="Dunbar C."/>
            <person name="Freedman E."/>
            <person name="Gearin G."/>
            <person name="Gellesch M."/>
            <person name="Goldberg J."/>
            <person name="Griggs A."/>
            <person name="Gujja S."/>
            <person name="Heilman E.R."/>
            <person name="Heiman D."/>
            <person name="Howarth C."/>
            <person name="Larson L."/>
            <person name="Lui A."/>
            <person name="MacDonald P.J."/>
            <person name="Mehta T."/>
            <person name="Montmayeur A."/>
            <person name="Murphy C."/>
            <person name="Neiman D."/>
            <person name="Pearson M."/>
            <person name="Priest M."/>
            <person name="Roberts A."/>
            <person name="Saif S."/>
            <person name="Shea T."/>
            <person name="Shenoy N."/>
            <person name="Sisk P."/>
            <person name="Stolte C."/>
            <person name="Sykes S."/>
            <person name="White J."/>
            <person name="Yandava C."/>
            <person name="Wortman J."/>
            <person name="Nusbaum C."/>
            <person name="Birren B."/>
        </authorList>
    </citation>
    <scope>NUCLEOTIDE SEQUENCE [LARGE SCALE GENOMIC DNA]</scope>
    <source>
        <strain evidence="1 2">WAL-19142</strain>
    </source>
</reference>
<dbReference type="GeneID" id="93166814"/>
<comment type="caution">
    <text evidence="1">The sequence shown here is derived from an EMBL/GenBank/DDBJ whole genome shotgun (WGS) entry which is preliminary data.</text>
</comment>
<dbReference type="AlphaFoldDB" id="A0A0J9BLJ0"/>
<dbReference type="RefSeq" id="WP_048931012.1">
    <property type="nucleotide sequence ID" value="NZ_KQ235884.1"/>
</dbReference>
<organism evidence="1 2">
    <name type="scientific">[Clostridium] citroniae WAL-19142</name>
    <dbReference type="NCBI Taxonomy" id="742734"/>
    <lineage>
        <taxon>Bacteria</taxon>
        <taxon>Bacillati</taxon>
        <taxon>Bacillota</taxon>
        <taxon>Clostridia</taxon>
        <taxon>Lachnospirales</taxon>
        <taxon>Lachnospiraceae</taxon>
        <taxon>Enterocloster</taxon>
    </lineage>
</organism>
<dbReference type="PATRIC" id="fig|742734.4.peg.5408"/>
<name>A0A0J9BLJ0_9FIRM</name>
<gene>
    <name evidence="1" type="ORF">HMPREF9470_05054</name>
</gene>
<proteinExistence type="predicted"/>
<sequence>MQSATQEYKQSMELIPRNQSYMVVTIGVINQVAQKDSAVAEEHGAEYSYLSNFTRLLDNYDVELEYATLEQDHWRADGSMVFPPRPEAVDYLYNNGVISKGLLGPICFTFGAAYDIRGLTINWGRNYPVNFSIANGIKTVEYTGNTLSYWTTDEIFDGTEYLLITPTKMVNGQGRLRIQKMLMGIGISFENKKIMKSTKTEYISPVTEELSTVDFSLQIENYNRMFDVENKASAIHYLEVGQEVTVRYGYDVRDDKTVWMDGCVTYLSDWEADDTMMSFNSKDKIDDLSDIYYRGLYRPEGITLYDLALDVLTDAGLDERAYELDEYLTKVTVYNPLPCVTHKECLQIIANAGRCKLYQDRKGIIRIQAAFVTVISPERMIVQSEDAAPWSNLPSVVNGVTKYEYATMSQDHWRADGTMYFLPRSGQYLAAGFASAEVADADGDFQHNPKFTIVLEAAMIYYSLRLNFSSNPAQGVIIHTYFEGALQESYVVPGPFGPENLIEHEFPQFDTIEFEFTQGQPNSRIFVDSVVFGDVTDYNMDYRVMTKTPVGRQKEKVSRVDVVRSIYGETDEVKNIFQEMVDVTDYDIYTFYFSEASYDITATADGQPLAITGSSNYYASVDVSRLTGEHEFVVDGKAYVVTSKLYSKAINTTGTVEEWNNPLISEEDLAQLQADWLGNYFKNDIEYDIAYRGEPRLDAGDIVFLENRYVDGLQVQLYEHKLNFNGGALSGTIKARKAVGQEG</sequence>
<protein>
    <submittedName>
        <fullName evidence="1">Uncharacterized protein</fullName>
    </submittedName>
</protein>